<sequence>MAPRRTASKVSYAEGSDDERKRAPKTRKRAAKDEDYDSDALDEEEKKPPSKKAKRAPRKKKQESEDEEDDELEDGQTVVGVVIEAPKTGQVPAGQVSQNTFDFLKQLQDPKHNDRGWFKLHDRVFRQAETEWKDFVEAFADRLAEVDPQVPPLPPKDVIHRIYRDIRFSNDKTPYKTNFSATFSRSGRKGIFACYHIMIKPGNNSMIAAGAWCPGKNELATIRSNIQRNPQRLRRVISAPAFVEYFGPPEPLEDGSRQNIFGGESELKNAPKGVAKDHPDIDLLKCRSFAVSHRFLDSEVLDPDFQNTLRSVAEILRPFVHCLNSMMTIGGDDDDEDSGDGEGAEGEGEEDGEEDGED</sequence>
<feature type="compositionally biased region" description="Acidic residues" evidence="1">
    <location>
        <begin position="34"/>
        <end position="43"/>
    </location>
</feature>
<evidence type="ECO:0000313" key="2">
    <source>
        <dbReference type="EMBL" id="KIY65681.1"/>
    </source>
</evidence>
<proteinExistence type="predicted"/>
<reference evidence="2 3" key="1">
    <citation type="journal article" date="2015" name="Fungal Genet. Biol.">
        <title>Evolution of novel wood decay mechanisms in Agaricales revealed by the genome sequences of Fistulina hepatica and Cylindrobasidium torrendii.</title>
        <authorList>
            <person name="Floudas D."/>
            <person name="Held B.W."/>
            <person name="Riley R."/>
            <person name="Nagy L.G."/>
            <person name="Koehler G."/>
            <person name="Ransdell A.S."/>
            <person name="Younus H."/>
            <person name="Chow J."/>
            <person name="Chiniquy J."/>
            <person name="Lipzen A."/>
            <person name="Tritt A."/>
            <person name="Sun H."/>
            <person name="Haridas S."/>
            <person name="LaButti K."/>
            <person name="Ohm R.A."/>
            <person name="Kues U."/>
            <person name="Blanchette R.A."/>
            <person name="Grigoriev I.V."/>
            <person name="Minto R.E."/>
            <person name="Hibbett D.S."/>
        </authorList>
    </citation>
    <scope>NUCLEOTIDE SEQUENCE [LARGE SCALE GENOMIC DNA]</scope>
    <source>
        <strain evidence="2 3">FP15055 ss-10</strain>
    </source>
</reference>
<dbReference type="PANTHER" id="PTHR36452">
    <property type="entry name" value="CHROMOSOME 12, WHOLE GENOME SHOTGUN SEQUENCE"/>
    <property type="match status" value="1"/>
</dbReference>
<evidence type="ECO:0000256" key="1">
    <source>
        <dbReference type="SAM" id="MobiDB-lite"/>
    </source>
</evidence>
<accession>A0A0D7B842</accession>
<name>A0A0D7B842_9AGAR</name>
<dbReference type="InterPro" id="IPR012808">
    <property type="entry name" value="CHP02453"/>
</dbReference>
<feature type="region of interest" description="Disordered" evidence="1">
    <location>
        <begin position="327"/>
        <end position="358"/>
    </location>
</feature>
<dbReference type="OrthoDB" id="2537769at2759"/>
<feature type="compositionally biased region" description="Basic residues" evidence="1">
    <location>
        <begin position="49"/>
        <end position="61"/>
    </location>
</feature>
<dbReference type="NCBIfam" id="TIGR02453">
    <property type="entry name" value="TIGR02453 family protein"/>
    <property type="match status" value="1"/>
</dbReference>
<dbReference type="Pfam" id="PF09365">
    <property type="entry name" value="DUF2461"/>
    <property type="match status" value="1"/>
</dbReference>
<organism evidence="2 3">
    <name type="scientific">Cylindrobasidium torrendii FP15055 ss-10</name>
    <dbReference type="NCBI Taxonomy" id="1314674"/>
    <lineage>
        <taxon>Eukaryota</taxon>
        <taxon>Fungi</taxon>
        <taxon>Dikarya</taxon>
        <taxon>Basidiomycota</taxon>
        <taxon>Agaricomycotina</taxon>
        <taxon>Agaricomycetes</taxon>
        <taxon>Agaricomycetidae</taxon>
        <taxon>Agaricales</taxon>
        <taxon>Marasmiineae</taxon>
        <taxon>Physalacriaceae</taxon>
        <taxon>Cylindrobasidium</taxon>
    </lineage>
</organism>
<dbReference type="AlphaFoldDB" id="A0A0D7B842"/>
<gene>
    <name evidence="2" type="ORF">CYLTODRAFT_424136</name>
</gene>
<evidence type="ECO:0000313" key="3">
    <source>
        <dbReference type="Proteomes" id="UP000054007"/>
    </source>
</evidence>
<feature type="compositionally biased region" description="Acidic residues" evidence="1">
    <location>
        <begin position="64"/>
        <end position="74"/>
    </location>
</feature>
<keyword evidence="3" id="KW-1185">Reference proteome</keyword>
<dbReference type="Proteomes" id="UP000054007">
    <property type="component" value="Unassembled WGS sequence"/>
</dbReference>
<feature type="compositionally biased region" description="Acidic residues" evidence="1">
    <location>
        <begin position="331"/>
        <end position="358"/>
    </location>
</feature>
<dbReference type="EMBL" id="KN880581">
    <property type="protein sequence ID" value="KIY65681.1"/>
    <property type="molecule type" value="Genomic_DNA"/>
</dbReference>
<dbReference type="PANTHER" id="PTHR36452:SF1">
    <property type="entry name" value="DUF2461 DOMAIN-CONTAINING PROTEIN"/>
    <property type="match status" value="1"/>
</dbReference>
<dbReference type="STRING" id="1314674.A0A0D7B842"/>
<feature type="region of interest" description="Disordered" evidence="1">
    <location>
        <begin position="1"/>
        <end position="75"/>
    </location>
</feature>
<protein>
    <submittedName>
        <fullName evidence="2">Uncharacterized protein</fullName>
    </submittedName>
</protein>